<evidence type="ECO:0000259" key="2">
    <source>
        <dbReference type="Pfam" id="PF04945"/>
    </source>
</evidence>
<dbReference type="InterPro" id="IPR009078">
    <property type="entry name" value="Ferritin-like_SF"/>
</dbReference>
<feature type="domain" description="YHS" evidence="2">
    <location>
        <begin position="64"/>
        <end position="91"/>
    </location>
</feature>
<evidence type="ECO:0000256" key="1">
    <source>
        <dbReference type="SAM" id="SignalP"/>
    </source>
</evidence>
<evidence type="ECO:0000313" key="3">
    <source>
        <dbReference type="EMBL" id="CTQ42902.1"/>
    </source>
</evidence>
<sequence>MFANLIRGSVAALVVVTGLVSSAFGAGFDVNATITGLALRGVDPVSYFVNGAPQDGDIAITEVHNGATYRFASEENRDLFKQNPEKYLPQYGGFCAFGAAMGVKVDGDPDLWKIVDNKLYLNLAPSIQERWNKDVPGFISKADENWVGLESVDPSSL</sequence>
<dbReference type="InterPro" id="IPR007029">
    <property type="entry name" value="YHS_dom"/>
</dbReference>
<dbReference type="EMBL" id="CXST01000001">
    <property type="protein sequence ID" value="CTQ42902.1"/>
    <property type="molecule type" value="Genomic_DNA"/>
</dbReference>
<dbReference type="KEGG" id="lagg:B0E33_23515"/>
<dbReference type="OrthoDB" id="344729at2"/>
<evidence type="ECO:0000313" key="4">
    <source>
        <dbReference type="Proteomes" id="UP000048926"/>
    </source>
</evidence>
<reference evidence="4" key="1">
    <citation type="submission" date="2015-07" db="EMBL/GenBank/DDBJ databases">
        <authorList>
            <person name="Rodrigo-Torres Lidia"/>
            <person name="Arahal R.David."/>
        </authorList>
    </citation>
    <scope>NUCLEOTIDE SEQUENCE [LARGE SCALE GENOMIC DNA]</scope>
    <source>
        <strain evidence="4">CECT 4801</strain>
    </source>
</reference>
<dbReference type="NCBIfam" id="NF041384">
    <property type="entry name" value="YHS_seleno_dom"/>
    <property type="match status" value="1"/>
</dbReference>
<keyword evidence="1" id="KW-0732">Signal</keyword>
<dbReference type="SUPFAM" id="SSF47240">
    <property type="entry name" value="Ferritin-like"/>
    <property type="match status" value="1"/>
</dbReference>
<proteinExistence type="predicted"/>
<dbReference type="Proteomes" id="UP000048926">
    <property type="component" value="Unassembled WGS sequence"/>
</dbReference>
<feature type="signal peptide" evidence="1">
    <location>
        <begin position="1"/>
        <end position="25"/>
    </location>
</feature>
<organism evidence="3 4">
    <name type="scientific">Roseibium aggregatum</name>
    <dbReference type="NCBI Taxonomy" id="187304"/>
    <lineage>
        <taxon>Bacteria</taxon>
        <taxon>Pseudomonadati</taxon>
        <taxon>Pseudomonadota</taxon>
        <taxon>Alphaproteobacteria</taxon>
        <taxon>Hyphomicrobiales</taxon>
        <taxon>Stappiaceae</taxon>
        <taxon>Roseibium</taxon>
    </lineage>
</organism>
<gene>
    <name evidence="3" type="ORF">LAL4801_01339</name>
</gene>
<dbReference type="AlphaFoldDB" id="A0A0M6Y017"/>
<accession>A0A0M6Y017</accession>
<dbReference type="STRING" id="187304.B0E33_23515"/>
<dbReference type="Pfam" id="PF04945">
    <property type="entry name" value="YHS"/>
    <property type="match status" value="1"/>
</dbReference>
<protein>
    <submittedName>
        <fullName evidence="3">YHS domain protein</fullName>
    </submittedName>
</protein>
<feature type="chain" id="PRO_5005807273" evidence="1">
    <location>
        <begin position="26"/>
        <end position="157"/>
    </location>
</feature>
<keyword evidence="4" id="KW-1185">Reference proteome</keyword>
<dbReference type="RefSeq" id="WP_023000956.1">
    <property type="nucleotide sequence ID" value="NZ_CP045617.1"/>
</dbReference>
<name>A0A0M6Y017_9HYPH</name>